<dbReference type="InterPro" id="IPR029044">
    <property type="entry name" value="Nucleotide-diphossugar_trans"/>
</dbReference>
<name>A0A917M146_9BACT</name>
<reference evidence="3" key="2">
    <citation type="submission" date="2020-09" db="EMBL/GenBank/DDBJ databases">
        <authorList>
            <person name="Sun Q."/>
            <person name="Zhou Y."/>
        </authorList>
    </citation>
    <scope>NUCLEOTIDE SEQUENCE</scope>
    <source>
        <strain evidence="3">CGMCC 1.12997</strain>
    </source>
</reference>
<reference evidence="3" key="1">
    <citation type="journal article" date="2014" name="Int. J. Syst. Evol. Microbiol.">
        <title>Complete genome sequence of Corynebacterium casei LMG S-19264T (=DSM 44701T), isolated from a smear-ripened cheese.</title>
        <authorList>
            <consortium name="US DOE Joint Genome Institute (JGI-PGF)"/>
            <person name="Walter F."/>
            <person name="Albersmeier A."/>
            <person name="Kalinowski J."/>
            <person name="Ruckert C."/>
        </authorList>
    </citation>
    <scope>NUCLEOTIDE SEQUENCE</scope>
    <source>
        <strain evidence="3">CGMCC 1.12997</strain>
    </source>
</reference>
<organism evidence="3 4">
    <name type="scientific">Edaphobacter dinghuensis</name>
    <dbReference type="NCBI Taxonomy" id="1560005"/>
    <lineage>
        <taxon>Bacteria</taxon>
        <taxon>Pseudomonadati</taxon>
        <taxon>Acidobacteriota</taxon>
        <taxon>Terriglobia</taxon>
        <taxon>Terriglobales</taxon>
        <taxon>Acidobacteriaceae</taxon>
        <taxon>Edaphobacter</taxon>
    </lineage>
</organism>
<dbReference type="InterPro" id="IPR050834">
    <property type="entry name" value="Glycosyltransf_2"/>
</dbReference>
<proteinExistence type="predicted"/>
<sequence>MASDTAPINNSADFVSVIIPAYNAASYIKETIESVFSQTYRHFEVIVVNDGSPDTIILEKVLQPYLESIVYLTQENRGLSGARNTGLRAAKGNLISLLDADDIWLPDYLGQQVAFLRDNPERDLVYCNAEFFGEGITPGQFYMNACPSEGEADAAAIISKRCTVFVSVTARKEALQSIGFDESLRSCEDLDCWLRFAAAGYRIGYQRKVLARYRRHAASLSANAERMLGFNIQVMTNALSLFPAQSNEADLIHEAIEKRKAELDIVKGKKALKSREIEAAKAHFQNANLHYHSAKNWWLLQALNVAPVLVVWLFRMRSMVSIKHRQNNG</sequence>
<feature type="domain" description="Glycosyltransferase 2-like" evidence="2">
    <location>
        <begin position="16"/>
        <end position="132"/>
    </location>
</feature>
<evidence type="ECO:0000259" key="2">
    <source>
        <dbReference type="Pfam" id="PF00535"/>
    </source>
</evidence>
<keyword evidence="1" id="KW-1133">Transmembrane helix</keyword>
<dbReference type="Gene3D" id="3.90.550.10">
    <property type="entry name" value="Spore Coat Polysaccharide Biosynthesis Protein SpsA, Chain A"/>
    <property type="match status" value="1"/>
</dbReference>
<dbReference type="PANTHER" id="PTHR43685:SF2">
    <property type="entry name" value="GLYCOSYLTRANSFERASE 2-LIKE DOMAIN-CONTAINING PROTEIN"/>
    <property type="match status" value="1"/>
</dbReference>
<protein>
    <recommendedName>
        <fullName evidence="2">Glycosyltransferase 2-like domain-containing protein</fullName>
    </recommendedName>
</protein>
<accession>A0A917M146</accession>
<gene>
    <name evidence="3" type="ORF">GCM10011585_10060</name>
</gene>
<feature type="transmembrane region" description="Helical" evidence="1">
    <location>
        <begin position="297"/>
        <end position="315"/>
    </location>
</feature>
<evidence type="ECO:0000313" key="4">
    <source>
        <dbReference type="Proteomes" id="UP000647241"/>
    </source>
</evidence>
<dbReference type="Pfam" id="PF00535">
    <property type="entry name" value="Glycos_transf_2"/>
    <property type="match status" value="1"/>
</dbReference>
<keyword evidence="1" id="KW-0472">Membrane</keyword>
<dbReference type="InterPro" id="IPR001173">
    <property type="entry name" value="Glyco_trans_2-like"/>
</dbReference>
<keyword evidence="4" id="KW-1185">Reference proteome</keyword>
<dbReference type="SUPFAM" id="SSF53448">
    <property type="entry name" value="Nucleotide-diphospho-sugar transferases"/>
    <property type="match status" value="1"/>
</dbReference>
<dbReference type="AlphaFoldDB" id="A0A917M146"/>
<evidence type="ECO:0000313" key="3">
    <source>
        <dbReference type="EMBL" id="GGG69938.1"/>
    </source>
</evidence>
<comment type="caution">
    <text evidence="3">The sequence shown here is derived from an EMBL/GenBank/DDBJ whole genome shotgun (WGS) entry which is preliminary data.</text>
</comment>
<dbReference type="PANTHER" id="PTHR43685">
    <property type="entry name" value="GLYCOSYLTRANSFERASE"/>
    <property type="match status" value="1"/>
</dbReference>
<dbReference type="EMBL" id="BMGT01000001">
    <property type="protein sequence ID" value="GGG69938.1"/>
    <property type="molecule type" value="Genomic_DNA"/>
</dbReference>
<evidence type="ECO:0000256" key="1">
    <source>
        <dbReference type="SAM" id="Phobius"/>
    </source>
</evidence>
<dbReference type="Proteomes" id="UP000647241">
    <property type="component" value="Unassembled WGS sequence"/>
</dbReference>
<keyword evidence="1" id="KW-0812">Transmembrane</keyword>